<protein>
    <recommendedName>
        <fullName evidence="4">Transmembrane protein</fullName>
    </recommendedName>
</protein>
<name>A0A8S1RLE3_9CILI</name>
<evidence type="ECO:0000256" key="1">
    <source>
        <dbReference type="SAM" id="Phobius"/>
    </source>
</evidence>
<feature type="transmembrane region" description="Helical" evidence="1">
    <location>
        <begin position="185"/>
        <end position="204"/>
    </location>
</feature>
<feature type="transmembrane region" description="Helical" evidence="1">
    <location>
        <begin position="124"/>
        <end position="144"/>
    </location>
</feature>
<evidence type="ECO:0000313" key="2">
    <source>
        <dbReference type="EMBL" id="CAD8127674.1"/>
    </source>
</evidence>
<keyword evidence="1" id="KW-0812">Transmembrane</keyword>
<feature type="transmembrane region" description="Helical" evidence="1">
    <location>
        <begin position="156"/>
        <end position="179"/>
    </location>
</feature>
<gene>
    <name evidence="2" type="ORF">PSON_ATCC_30995.1.T1780107</name>
</gene>
<dbReference type="OrthoDB" id="307946at2759"/>
<feature type="transmembrane region" description="Helical" evidence="1">
    <location>
        <begin position="211"/>
        <end position="232"/>
    </location>
</feature>
<dbReference type="EMBL" id="CAJJDN010000178">
    <property type="protein sequence ID" value="CAD8127674.1"/>
    <property type="molecule type" value="Genomic_DNA"/>
</dbReference>
<accession>A0A8S1RLE3</accession>
<evidence type="ECO:0000313" key="3">
    <source>
        <dbReference type="Proteomes" id="UP000692954"/>
    </source>
</evidence>
<keyword evidence="3" id="KW-1185">Reference proteome</keyword>
<keyword evidence="1" id="KW-0472">Membrane</keyword>
<keyword evidence="1" id="KW-1133">Transmembrane helix</keyword>
<feature type="transmembrane region" description="Helical" evidence="1">
    <location>
        <begin position="58"/>
        <end position="78"/>
    </location>
</feature>
<feature type="transmembrane region" description="Helical" evidence="1">
    <location>
        <begin position="238"/>
        <end position="258"/>
    </location>
</feature>
<dbReference type="Proteomes" id="UP000692954">
    <property type="component" value="Unassembled WGS sequence"/>
</dbReference>
<sequence length="306" mass="35510">MYMYTNYEKNPPKQPLNNIQDSLELNQTQQTQQFEVESIENDHQLNYSLRRADFISSVYAALVIENFIILGVILLGLFSELQFLLITKTSNIKDFCYCETKKASDCDKDCLVSQKDSYDIKPTYLFYCFLIIGIILQIWLNYGITYIRKQFWVSQLVLLIITFSGYVLTISTICILIAYNFGIALILVGWLNAFVIIFCFAFYTMKTKSEINYGIGAIFILSPTLLFLITYINITPNYAIFFSLNSLIIISFGFFLIWESKKILSQQRTIKLSIIEILIGSELLINFVNQGFFRAIEMIKNIRKNK</sequence>
<evidence type="ECO:0008006" key="4">
    <source>
        <dbReference type="Google" id="ProtNLM"/>
    </source>
</evidence>
<organism evidence="2 3">
    <name type="scientific">Paramecium sonneborni</name>
    <dbReference type="NCBI Taxonomy" id="65129"/>
    <lineage>
        <taxon>Eukaryota</taxon>
        <taxon>Sar</taxon>
        <taxon>Alveolata</taxon>
        <taxon>Ciliophora</taxon>
        <taxon>Intramacronucleata</taxon>
        <taxon>Oligohymenophorea</taxon>
        <taxon>Peniculida</taxon>
        <taxon>Parameciidae</taxon>
        <taxon>Paramecium</taxon>
    </lineage>
</organism>
<reference evidence="2" key="1">
    <citation type="submission" date="2021-01" db="EMBL/GenBank/DDBJ databases">
        <authorList>
            <consortium name="Genoscope - CEA"/>
            <person name="William W."/>
        </authorList>
    </citation>
    <scope>NUCLEOTIDE SEQUENCE</scope>
</reference>
<dbReference type="AlphaFoldDB" id="A0A8S1RLE3"/>
<proteinExistence type="predicted"/>
<comment type="caution">
    <text evidence="2">The sequence shown here is derived from an EMBL/GenBank/DDBJ whole genome shotgun (WGS) entry which is preliminary data.</text>
</comment>